<dbReference type="Proteomes" id="UP000326837">
    <property type="component" value="Chromosome"/>
</dbReference>
<feature type="region of interest" description="Disordered" evidence="3">
    <location>
        <begin position="623"/>
        <end position="643"/>
    </location>
</feature>
<evidence type="ECO:0000256" key="4">
    <source>
        <dbReference type="SAM" id="SignalP"/>
    </source>
</evidence>
<dbReference type="GO" id="GO:0046872">
    <property type="term" value="F:metal ion binding"/>
    <property type="evidence" value="ECO:0007669"/>
    <property type="project" value="InterPro"/>
</dbReference>
<dbReference type="InterPro" id="IPR013320">
    <property type="entry name" value="ConA-like_dom_sf"/>
</dbReference>
<dbReference type="PANTHER" id="PTHR22953">
    <property type="entry name" value="ACID PHOSPHATASE RELATED"/>
    <property type="match status" value="1"/>
</dbReference>
<dbReference type="InterPro" id="IPR029052">
    <property type="entry name" value="Metallo-depent_PP-like"/>
</dbReference>
<sequence length="643" mass="71849">MLRPAVLAAALFAACNSLHISPLAIAHEGPDPVSHWYFSPSTVKEGKVAARLGPDATIVGQPQLVTDKLGAAMRFDGVHDYLRIASPAGEADEFLPDQYLTLSAWVIIEAPNPQGAIISTLEADGDGEKGFLLGYNNRVFRFVLAARRSDDGNGKATLLEGKTKFELGKYYHVVATYDGAEMRLYVNGELDAVSDDQRGPIYPSRYAPYTIGATADHDELVTHRGHIRDVSVYDLTATEKWVKHDFDHGSDLLELDAVEIPDDMTFVVTPYLQFVTQDGITVMWETSRSAKGKVLYGETGELGHEQTGDQATTIHEIRLTDLEAQSPYAYQVEATDDCGRTIRSPLLTFQTANNEETPFTFGILGDTQGNPKVCKRLSDQLWMQRPNFTIIPGDLVDSGPNKQQWVEEFFPGMQPLSSRVAFFPTIGNHEQNAAHYYNYVSVPAPEYYYTFRYGNAQFFMVDSNKAVDPDSEQYKWLESQLAQSDATWKFVSYHHPSYSSDEDDYGDMWKGERSEYGDTRIRALVPLYDRYGVDIVWNGHIHSYERTWPMKAEKVQEQDGTIYMITGGAGGNLETAGPIKPWFQNNVKHGHHYCLAAVNGRRLEFKAFDLEGRLFDTMTIDKRDRSPATVPPAAAPETQAAAP</sequence>
<protein>
    <submittedName>
        <fullName evidence="6">Purple acid phosphatase</fullName>
    </submittedName>
</protein>
<dbReference type="Pfam" id="PF13385">
    <property type="entry name" value="Laminin_G_3"/>
    <property type="match status" value="1"/>
</dbReference>
<dbReference type="InterPro" id="IPR004843">
    <property type="entry name" value="Calcineurin-like_PHP"/>
</dbReference>
<dbReference type="InterPro" id="IPR003961">
    <property type="entry name" value="FN3_dom"/>
</dbReference>
<dbReference type="InterPro" id="IPR008963">
    <property type="entry name" value="Purple_acid_Pase-like_N"/>
</dbReference>
<dbReference type="SMART" id="SM00560">
    <property type="entry name" value="LamGL"/>
    <property type="match status" value="1"/>
</dbReference>
<keyword evidence="7" id="KW-1185">Reference proteome</keyword>
<dbReference type="GO" id="GO:0003993">
    <property type="term" value="F:acid phosphatase activity"/>
    <property type="evidence" value="ECO:0007669"/>
    <property type="project" value="InterPro"/>
</dbReference>
<dbReference type="SUPFAM" id="SSF49899">
    <property type="entry name" value="Concanavalin A-like lectins/glucanases"/>
    <property type="match status" value="1"/>
</dbReference>
<dbReference type="KEGG" id="lpav:PLANPX_0081"/>
<reference evidence="7" key="1">
    <citation type="submission" date="2019-10" db="EMBL/GenBank/DDBJ databases">
        <title>Lacipirellula parvula gen. nov., sp. nov., representing a lineage of planctomycetes widespread in freshwater anoxic habitats, and description of the family Lacipirellulaceae.</title>
        <authorList>
            <person name="Dedysh S.N."/>
            <person name="Kulichevskaya I.S."/>
            <person name="Beletsky A.V."/>
            <person name="Rakitin A.L."/>
            <person name="Mardanov A.V."/>
            <person name="Ivanova A.A."/>
            <person name="Saltykova V.X."/>
            <person name="Rijpstra W.I.C."/>
            <person name="Sinninghe Damste J.S."/>
            <person name="Ravin N.V."/>
        </authorList>
    </citation>
    <scope>NUCLEOTIDE SEQUENCE [LARGE SCALE GENOMIC DNA]</scope>
    <source>
        <strain evidence="7">PX69</strain>
    </source>
</reference>
<evidence type="ECO:0000256" key="1">
    <source>
        <dbReference type="ARBA" id="ARBA00022729"/>
    </source>
</evidence>
<dbReference type="InterPro" id="IPR039331">
    <property type="entry name" value="PAPs-like"/>
</dbReference>
<dbReference type="InterPro" id="IPR006558">
    <property type="entry name" value="LamG-like"/>
</dbReference>
<feature type="chain" id="PRO_5024821114" evidence="4">
    <location>
        <begin position="27"/>
        <end position="643"/>
    </location>
</feature>
<dbReference type="RefSeq" id="WP_152096807.1">
    <property type="nucleotide sequence ID" value="NZ_AP021861.1"/>
</dbReference>
<evidence type="ECO:0000259" key="5">
    <source>
        <dbReference type="PROSITE" id="PS50853"/>
    </source>
</evidence>
<evidence type="ECO:0000313" key="7">
    <source>
        <dbReference type="Proteomes" id="UP000326837"/>
    </source>
</evidence>
<dbReference type="AlphaFoldDB" id="A0A5K7XBJ3"/>
<dbReference type="Pfam" id="PF00149">
    <property type="entry name" value="Metallophos"/>
    <property type="match status" value="1"/>
</dbReference>
<gene>
    <name evidence="6" type="ORF">PLANPX_0081</name>
</gene>
<evidence type="ECO:0000313" key="6">
    <source>
        <dbReference type="EMBL" id="BBO30469.1"/>
    </source>
</evidence>
<dbReference type="PROSITE" id="PS50853">
    <property type="entry name" value="FN3"/>
    <property type="match status" value="1"/>
</dbReference>
<keyword evidence="2" id="KW-1015">Disulfide bond</keyword>
<dbReference type="Gene3D" id="3.60.21.10">
    <property type="match status" value="1"/>
</dbReference>
<dbReference type="PANTHER" id="PTHR22953:SF153">
    <property type="entry name" value="PURPLE ACID PHOSPHATASE"/>
    <property type="match status" value="1"/>
</dbReference>
<evidence type="ECO:0000256" key="2">
    <source>
        <dbReference type="ARBA" id="ARBA00023157"/>
    </source>
</evidence>
<organism evidence="6 7">
    <name type="scientific">Lacipirellula parvula</name>
    <dbReference type="NCBI Taxonomy" id="2650471"/>
    <lineage>
        <taxon>Bacteria</taxon>
        <taxon>Pseudomonadati</taxon>
        <taxon>Planctomycetota</taxon>
        <taxon>Planctomycetia</taxon>
        <taxon>Pirellulales</taxon>
        <taxon>Lacipirellulaceae</taxon>
        <taxon>Lacipirellula</taxon>
    </lineage>
</organism>
<dbReference type="PROSITE" id="PS51257">
    <property type="entry name" value="PROKAR_LIPOPROTEIN"/>
    <property type="match status" value="1"/>
</dbReference>
<evidence type="ECO:0000256" key="3">
    <source>
        <dbReference type="SAM" id="MobiDB-lite"/>
    </source>
</evidence>
<dbReference type="CDD" id="cd00063">
    <property type="entry name" value="FN3"/>
    <property type="match status" value="1"/>
</dbReference>
<dbReference type="EMBL" id="AP021861">
    <property type="protein sequence ID" value="BBO30469.1"/>
    <property type="molecule type" value="Genomic_DNA"/>
</dbReference>
<name>A0A5K7XBJ3_9BACT</name>
<dbReference type="Gene3D" id="2.60.120.200">
    <property type="match status" value="1"/>
</dbReference>
<dbReference type="SUPFAM" id="SSF56300">
    <property type="entry name" value="Metallo-dependent phosphatases"/>
    <property type="match status" value="1"/>
</dbReference>
<feature type="domain" description="Fibronectin type-III" evidence="5">
    <location>
        <begin position="266"/>
        <end position="354"/>
    </location>
</feature>
<proteinExistence type="predicted"/>
<accession>A0A5K7XBJ3</accession>
<keyword evidence="1 4" id="KW-0732">Signal</keyword>
<dbReference type="SUPFAM" id="SSF49363">
    <property type="entry name" value="Purple acid phosphatase, N-terminal domain"/>
    <property type="match status" value="1"/>
</dbReference>
<feature type="signal peptide" evidence="4">
    <location>
        <begin position="1"/>
        <end position="26"/>
    </location>
</feature>